<comment type="caution">
    <text evidence="2">The sequence shown here is derived from an EMBL/GenBank/DDBJ whole genome shotgun (WGS) entry which is preliminary data.</text>
</comment>
<proteinExistence type="predicted"/>
<organism evidence="2 3">
    <name type="scientific">Blumeria graminis f. sp. triticale</name>
    <dbReference type="NCBI Taxonomy" id="1689686"/>
    <lineage>
        <taxon>Eukaryota</taxon>
        <taxon>Fungi</taxon>
        <taxon>Dikarya</taxon>
        <taxon>Ascomycota</taxon>
        <taxon>Pezizomycotina</taxon>
        <taxon>Leotiomycetes</taxon>
        <taxon>Erysiphales</taxon>
        <taxon>Erysiphaceae</taxon>
        <taxon>Blumeria</taxon>
    </lineage>
</organism>
<name>A0A9W4D597_BLUGR</name>
<gene>
    <name evidence="2" type="ORF">BGTH12_LOCUS5776</name>
</gene>
<evidence type="ECO:0000256" key="1">
    <source>
        <dbReference type="SAM" id="SignalP"/>
    </source>
</evidence>
<sequence>MKTPHHIFRYQSLWQNFVFLILLISAQASWTLLRRNESLKPGYHCRNHRFSFNEIESSLKIACKAFTNKRVEARRPLVHVDDKDFNNLIFGWSLPPSLQSGPKGRVKSNLDRIVFNNRCELIDVLYRNDKSQQFKPCTKVTEDSASTSSGKKQAPKKPFLQCGSFSWELEDFVQSVTLDIDPYLYRFVEMEHTSNKVDGPWKTATLIKNVPVTKRTQNIPYEIIVNKQNEVIGVIVTHHISRESTVSPYFIKDMVYMSTQFMGRGKQSIKLVCHLDTKFSLLPQTQESGPTNSRKRKTQA</sequence>
<dbReference type="AlphaFoldDB" id="A0A9W4D597"/>
<reference evidence="2" key="1">
    <citation type="submission" date="2020-10" db="EMBL/GenBank/DDBJ databases">
        <authorList>
            <person name="Muller C M."/>
        </authorList>
    </citation>
    <scope>NUCLEOTIDE SEQUENCE</scope>
    <source>
        <strain evidence="2">THUN-12</strain>
    </source>
</reference>
<keyword evidence="1" id="KW-0732">Signal</keyword>
<dbReference type="EMBL" id="CAJHIT010000008">
    <property type="protein sequence ID" value="CAD6504418.1"/>
    <property type="molecule type" value="Genomic_DNA"/>
</dbReference>
<feature type="signal peptide" evidence="1">
    <location>
        <begin position="1"/>
        <end position="28"/>
    </location>
</feature>
<dbReference type="Proteomes" id="UP000683417">
    <property type="component" value="Unassembled WGS sequence"/>
</dbReference>
<protein>
    <submittedName>
        <fullName evidence="2">BgTH12-06148</fullName>
    </submittedName>
</protein>
<accession>A0A9W4D597</accession>
<feature type="chain" id="PRO_5040985165" evidence="1">
    <location>
        <begin position="29"/>
        <end position="300"/>
    </location>
</feature>
<evidence type="ECO:0000313" key="3">
    <source>
        <dbReference type="Proteomes" id="UP000683417"/>
    </source>
</evidence>
<evidence type="ECO:0000313" key="2">
    <source>
        <dbReference type="EMBL" id="CAD6504418.1"/>
    </source>
</evidence>